<dbReference type="Pfam" id="PF01753">
    <property type="entry name" value="zf-MYND"/>
    <property type="match status" value="1"/>
</dbReference>
<sequence length="176" mass="19507">AVYAIKDFEEGELVLKDQILVAAQHSSNKVDCLVCSYCFRFIGSIELQIGRKLYLQELGLSANKECKESFHGVGSSTYTNSKDNSIPTEVLHSLINGNMSLPYTNLFALPSIFDCPGGCKEEHYCSKLCADLDWESFHSLLCTGRNTEPSKRDAILQFIEHSNGTNDIFIVAAKVS</sequence>
<keyword evidence="1" id="KW-0479">Metal-binding</keyword>
<dbReference type="GO" id="GO:0008168">
    <property type="term" value="F:methyltransferase activity"/>
    <property type="evidence" value="ECO:0007669"/>
    <property type="project" value="InterPro"/>
</dbReference>
<proteinExistence type="predicted"/>
<gene>
    <name evidence="5" type="ORF">B296_00004651</name>
</gene>
<keyword evidence="3" id="KW-0862">Zinc</keyword>
<comment type="caution">
    <text evidence="5">The sequence shown here is derived from an EMBL/GenBank/DDBJ whole genome shotgun (WGS) entry which is preliminary data.</text>
</comment>
<reference evidence="5 6" key="1">
    <citation type="journal article" date="2014" name="Agronomy (Basel)">
        <title>A Draft Genome Sequence for Ensete ventricosum, the Drought-Tolerant Tree Against Hunger.</title>
        <authorList>
            <person name="Harrison J."/>
            <person name="Moore K.A."/>
            <person name="Paszkiewicz K."/>
            <person name="Jones T."/>
            <person name="Grant M."/>
            <person name="Ambacheew D."/>
            <person name="Muzemil S."/>
            <person name="Studholme D.J."/>
        </authorList>
    </citation>
    <scope>NUCLEOTIDE SEQUENCE [LARGE SCALE GENOMIC DNA]</scope>
</reference>
<evidence type="ECO:0000256" key="2">
    <source>
        <dbReference type="ARBA" id="ARBA00022771"/>
    </source>
</evidence>
<dbReference type="Gene3D" id="6.10.140.2220">
    <property type="match status" value="1"/>
</dbReference>
<feature type="domain" description="MYND-type" evidence="4">
    <location>
        <begin position="117"/>
        <end position="142"/>
    </location>
</feature>
<feature type="non-terminal residue" evidence="5">
    <location>
        <position position="1"/>
    </location>
</feature>
<dbReference type="PANTHER" id="PTHR47436:SF1">
    <property type="entry name" value="SET DOMAIN-CONTAINING PROTEIN"/>
    <property type="match status" value="1"/>
</dbReference>
<evidence type="ECO:0000259" key="4">
    <source>
        <dbReference type="Pfam" id="PF01753"/>
    </source>
</evidence>
<dbReference type="InterPro" id="IPR044237">
    <property type="entry name" value="ATXR2-like"/>
</dbReference>
<keyword evidence="2" id="KW-0863">Zinc-finger</keyword>
<dbReference type="Proteomes" id="UP000287651">
    <property type="component" value="Unassembled WGS sequence"/>
</dbReference>
<evidence type="ECO:0000313" key="6">
    <source>
        <dbReference type="Proteomes" id="UP000287651"/>
    </source>
</evidence>
<evidence type="ECO:0000256" key="1">
    <source>
        <dbReference type="ARBA" id="ARBA00022723"/>
    </source>
</evidence>
<organism evidence="5 6">
    <name type="scientific">Ensete ventricosum</name>
    <name type="common">Abyssinian banana</name>
    <name type="synonym">Musa ensete</name>
    <dbReference type="NCBI Taxonomy" id="4639"/>
    <lineage>
        <taxon>Eukaryota</taxon>
        <taxon>Viridiplantae</taxon>
        <taxon>Streptophyta</taxon>
        <taxon>Embryophyta</taxon>
        <taxon>Tracheophyta</taxon>
        <taxon>Spermatophyta</taxon>
        <taxon>Magnoliopsida</taxon>
        <taxon>Liliopsida</taxon>
        <taxon>Zingiberales</taxon>
        <taxon>Musaceae</taxon>
        <taxon>Ensete</taxon>
    </lineage>
</organism>
<name>A0A427ARR9_ENSVE</name>
<dbReference type="AlphaFoldDB" id="A0A427ARR9"/>
<dbReference type="InterPro" id="IPR002893">
    <property type="entry name" value="Znf_MYND"/>
</dbReference>
<evidence type="ECO:0000256" key="3">
    <source>
        <dbReference type="ARBA" id="ARBA00022833"/>
    </source>
</evidence>
<dbReference type="GO" id="GO:0008270">
    <property type="term" value="F:zinc ion binding"/>
    <property type="evidence" value="ECO:0007669"/>
    <property type="project" value="UniProtKB-KW"/>
</dbReference>
<accession>A0A427ARR9</accession>
<dbReference type="EMBL" id="AMZH03001541">
    <property type="protein sequence ID" value="RRT78944.1"/>
    <property type="molecule type" value="Genomic_DNA"/>
</dbReference>
<dbReference type="SUPFAM" id="SSF144232">
    <property type="entry name" value="HIT/MYND zinc finger-like"/>
    <property type="match status" value="1"/>
</dbReference>
<evidence type="ECO:0000313" key="5">
    <source>
        <dbReference type="EMBL" id="RRT78944.1"/>
    </source>
</evidence>
<protein>
    <recommendedName>
        <fullName evidence="4">MYND-type domain-containing protein</fullName>
    </recommendedName>
</protein>
<dbReference type="PANTHER" id="PTHR47436">
    <property type="entry name" value="HISTONE-LYSINE N-METHYLTRANSFERASE ATXR2"/>
    <property type="match status" value="1"/>
</dbReference>